<reference evidence="1" key="2">
    <citation type="submission" date="2021-02" db="EMBL/GenBank/DDBJ databases">
        <title>Aspergillus puulaauensis MK2 genome sequence.</title>
        <authorList>
            <person name="Futagami T."/>
            <person name="Mori K."/>
            <person name="Kadooka C."/>
            <person name="Tanaka T."/>
        </authorList>
    </citation>
    <scope>NUCLEOTIDE SEQUENCE</scope>
    <source>
        <strain evidence="1">MK2</strain>
    </source>
</reference>
<evidence type="ECO:0000313" key="2">
    <source>
        <dbReference type="Proteomes" id="UP000654913"/>
    </source>
</evidence>
<keyword evidence="2" id="KW-1185">Reference proteome</keyword>
<dbReference type="RefSeq" id="XP_041552114.1">
    <property type="nucleotide sequence ID" value="XM_041698983.1"/>
</dbReference>
<proteinExistence type="predicted"/>
<evidence type="ECO:0000313" key="1">
    <source>
        <dbReference type="EMBL" id="BCS19920.1"/>
    </source>
</evidence>
<dbReference type="Proteomes" id="UP000654913">
    <property type="component" value="Chromosome 2"/>
</dbReference>
<gene>
    <name evidence="1" type="ORF">APUU_20352S</name>
</gene>
<protein>
    <submittedName>
        <fullName evidence="1">Uncharacterized protein</fullName>
    </submittedName>
</protein>
<accession>A0A7R7XEQ8</accession>
<reference evidence="1" key="1">
    <citation type="submission" date="2021-01" db="EMBL/GenBank/DDBJ databases">
        <authorList>
            <consortium name="Aspergillus puulaauensis MK2 genome sequencing consortium"/>
            <person name="Kazuki M."/>
            <person name="Futagami T."/>
        </authorList>
    </citation>
    <scope>NUCLEOTIDE SEQUENCE</scope>
    <source>
        <strain evidence="1">MK2</strain>
    </source>
</reference>
<sequence>MSPLPVIACGSTNPQVFDAVKPLYLPEYEIIHNVTSTSSGIVELPHVLQGRSPPILDEEEPNRGTGDYSKPPVAVFAGALYSDWDVNKMREACQGISSIPWLKMDMDVPKPPLGPGYAEHVVQRVKACMKRIEAEGMLGKDGLWLY</sequence>
<dbReference type="GeneID" id="64969925"/>
<organism evidence="1 2">
    <name type="scientific">Aspergillus puulaauensis</name>
    <dbReference type="NCBI Taxonomy" id="1220207"/>
    <lineage>
        <taxon>Eukaryota</taxon>
        <taxon>Fungi</taxon>
        <taxon>Dikarya</taxon>
        <taxon>Ascomycota</taxon>
        <taxon>Pezizomycotina</taxon>
        <taxon>Eurotiomycetes</taxon>
        <taxon>Eurotiomycetidae</taxon>
        <taxon>Eurotiales</taxon>
        <taxon>Aspergillaceae</taxon>
        <taxon>Aspergillus</taxon>
    </lineage>
</organism>
<dbReference type="AlphaFoldDB" id="A0A7R7XEQ8"/>
<dbReference type="EMBL" id="AP024444">
    <property type="protein sequence ID" value="BCS19920.1"/>
    <property type="molecule type" value="Genomic_DNA"/>
</dbReference>
<name>A0A7R7XEQ8_9EURO</name>
<dbReference type="OrthoDB" id="3649348at2759"/>
<dbReference type="KEGG" id="apuu:APUU_20352S"/>